<name>A0A183SVC5_SCHSO</name>
<evidence type="ECO:0000313" key="5">
    <source>
        <dbReference type="WBParaSite" id="SSLN_0000849701-mRNA-1"/>
    </source>
</evidence>
<feature type="region of interest" description="Disordered" evidence="1">
    <location>
        <begin position="39"/>
        <end position="71"/>
    </location>
</feature>
<proteinExistence type="predicted"/>
<keyword evidence="2" id="KW-0732">Signal</keyword>
<feature type="chain" id="PRO_5043141327" evidence="2">
    <location>
        <begin position="21"/>
        <end position="130"/>
    </location>
</feature>
<organism evidence="5">
    <name type="scientific">Schistocephalus solidus</name>
    <name type="common">Tapeworm</name>
    <dbReference type="NCBI Taxonomy" id="70667"/>
    <lineage>
        <taxon>Eukaryota</taxon>
        <taxon>Metazoa</taxon>
        <taxon>Spiralia</taxon>
        <taxon>Lophotrochozoa</taxon>
        <taxon>Platyhelminthes</taxon>
        <taxon>Cestoda</taxon>
        <taxon>Eucestoda</taxon>
        <taxon>Diphyllobothriidea</taxon>
        <taxon>Diphyllobothriidae</taxon>
        <taxon>Schistocephalus</taxon>
    </lineage>
</organism>
<accession>A0A183SVC5</accession>
<dbReference type="Proteomes" id="UP000275846">
    <property type="component" value="Unassembled WGS sequence"/>
</dbReference>
<reference evidence="5" key="1">
    <citation type="submission" date="2016-06" db="UniProtKB">
        <authorList>
            <consortium name="WormBaseParasite"/>
        </authorList>
    </citation>
    <scope>IDENTIFICATION</scope>
</reference>
<evidence type="ECO:0000313" key="4">
    <source>
        <dbReference type="Proteomes" id="UP000275846"/>
    </source>
</evidence>
<keyword evidence="4" id="KW-1185">Reference proteome</keyword>
<feature type="compositionally biased region" description="Pro residues" evidence="1">
    <location>
        <begin position="61"/>
        <end position="71"/>
    </location>
</feature>
<evidence type="ECO:0000313" key="3">
    <source>
        <dbReference type="EMBL" id="VDL94558.1"/>
    </source>
</evidence>
<protein>
    <submittedName>
        <fullName evidence="5">Protein-tyrosine-phosphatase</fullName>
    </submittedName>
</protein>
<gene>
    <name evidence="3" type="ORF">SSLN_LOCUS8173</name>
</gene>
<reference evidence="3 4" key="2">
    <citation type="submission" date="2018-11" db="EMBL/GenBank/DDBJ databases">
        <authorList>
            <consortium name="Pathogen Informatics"/>
        </authorList>
    </citation>
    <scope>NUCLEOTIDE SEQUENCE [LARGE SCALE GENOMIC DNA]</scope>
    <source>
        <strain evidence="3 4">NST_G2</strain>
    </source>
</reference>
<feature type="signal peptide" evidence="2">
    <location>
        <begin position="1"/>
        <end position="20"/>
    </location>
</feature>
<dbReference type="EMBL" id="UYSU01034512">
    <property type="protein sequence ID" value="VDL94558.1"/>
    <property type="molecule type" value="Genomic_DNA"/>
</dbReference>
<dbReference type="AlphaFoldDB" id="A0A183SVC5"/>
<evidence type="ECO:0000256" key="2">
    <source>
        <dbReference type="SAM" id="SignalP"/>
    </source>
</evidence>
<evidence type="ECO:0000256" key="1">
    <source>
        <dbReference type="SAM" id="MobiDB-lite"/>
    </source>
</evidence>
<dbReference type="WBParaSite" id="SSLN_0000849701-mRNA-1">
    <property type="protein sequence ID" value="SSLN_0000849701-mRNA-1"/>
    <property type="gene ID" value="SSLN_0000849701"/>
</dbReference>
<sequence>MPPSLSSVRLLLLLRKLARGLSFIRSYLASLQRAHRPLEKNSWEGVPAGPTPGRRCHNRAPTPPPHPPPPSIRLVFRSSPCRTEFQMAVCAHEAAIESAGNLPAMLYTVGPVPQLARLNRIRFGQNALLL</sequence>